<dbReference type="InterPro" id="IPR027268">
    <property type="entry name" value="Peptidase_M4/M1_CTD_sf"/>
</dbReference>
<evidence type="ECO:0000313" key="3">
    <source>
        <dbReference type="RefSeq" id="XP_025074996.1"/>
    </source>
</evidence>
<gene>
    <name evidence="3" type="primary">LOC105430783</name>
</gene>
<dbReference type="GO" id="GO:0008270">
    <property type="term" value="F:zinc ion binding"/>
    <property type="evidence" value="ECO:0007669"/>
    <property type="project" value="InterPro"/>
</dbReference>
<dbReference type="AlphaFoldDB" id="A0A8N1S8C7"/>
<dbReference type="Pfam" id="PF01433">
    <property type="entry name" value="Peptidase_M1"/>
    <property type="match status" value="1"/>
</dbReference>
<dbReference type="SUPFAM" id="SSF55486">
    <property type="entry name" value="Metalloproteases ('zincins'), catalytic domain"/>
    <property type="match status" value="1"/>
</dbReference>
<keyword evidence="2" id="KW-1185">Reference proteome</keyword>
<dbReference type="RefSeq" id="XP_025074996.1">
    <property type="nucleotide sequence ID" value="XM_025219211.1"/>
</dbReference>
<reference evidence="3" key="1">
    <citation type="submission" date="2025-08" db="UniProtKB">
        <authorList>
            <consortium name="RefSeq"/>
        </authorList>
    </citation>
    <scope>IDENTIFICATION</scope>
</reference>
<dbReference type="GeneID" id="105430783"/>
<dbReference type="OrthoDB" id="10464205at2759"/>
<name>A0A8N1S8C7_9HYME</name>
<dbReference type="InterPro" id="IPR014782">
    <property type="entry name" value="Peptidase_M1_dom"/>
</dbReference>
<protein>
    <submittedName>
        <fullName evidence="3">Aminopeptidase 2-like</fullName>
    </submittedName>
</protein>
<dbReference type="Proteomes" id="UP000504615">
    <property type="component" value="Unplaced"/>
</dbReference>
<organism evidence="2 3">
    <name type="scientific">Pogonomyrmex barbatus</name>
    <name type="common">red harvester ant</name>
    <dbReference type="NCBI Taxonomy" id="144034"/>
    <lineage>
        <taxon>Eukaryota</taxon>
        <taxon>Metazoa</taxon>
        <taxon>Ecdysozoa</taxon>
        <taxon>Arthropoda</taxon>
        <taxon>Hexapoda</taxon>
        <taxon>Insecta</taxon>
        <taxon>Pterygota</taxon>
        <taxon>Neoptera</taxon>
        <taxon>Endopterygota</taxon>
        <taxon>Hymenoptera</taxon>
        <taxon>Apocrita</taxon>
        <taxon>Aculeata</taxon>
        <taxon>Formicoidea</taxon>
        <taxon>Formicidae</taxon>
        <taxon>Myrmicinae</taxon>
        <taxon>Pogonomyrmex</taxon>
    </lineage>
</organism>
<dbReference type="GO" id="GO:0008237">
    <property type="term" value="F:metallopeptidase activity"/>
    <property type="evidence" value="ECO:0007669"/>
    <property type="project" value="InterPro"/>
</dbReference>
<proteinExistence type="predicted"/>
<evidence type="ECO:0000313" key="2">
    <source>
        <dbReference type="Proteomes" id="UP000504615"/>
    </source>
</evidence>
<feature type="domain" description="Peptidase M1 membrane alanine aminopeptidase" evidence="1">
    <location>
        <begin position="5"/>
        <end position="73"/>
    </location>
</feature>
<sequence>MVDLFVVQIQQESLRLDDPEIMNSVQSEINSVSEINSLFSFAYYMKAPSILRMMHHALGNEIFQKGIITYLKRQ</sequence>
<accession>A0A8N1S8C7</accession>
<evidence type="ECO:0000259" key="1">
    <source>
        <dbReference type="Pfam" id="PF01433"/>
    </source>
</evidence>
<dbReference type="Gene3D" id="1.10.390.10">
    <property type="entry name" value="Neutral Protease Domain 2"/>
    <property type="match status" value="1"/>
</dbReference>